<dbReference type="Pfam" id="PF01029">
    <property type="entry name" value="NusB"/>
    <property type="match status" value="1"/>
</dbReference>
<dbReference type="PROSITE" id="PS51686">
    <property type="entry name" value="SAM_MT_RSMB_NOP"/>
    <property type="match status" value="1"/>
</dbReference>
<evidence type="ECO:0000256" key="12">
    <source>
        <dbReference type="ARBA" id="ARBA00031088"/>
    </source>
</evidence>
<comment type="similarity">
    <text evidence="3 14">Belongs to the class I-like SAM-binding methyltransferase superfamily. RsmB/NOP family.</text>
</comment>
<name>A0A1H9YXJ3_9FIRM</name>
<proteinExistence type="inferred from homology"/>
<dbReference type="Pfam" id="PF22458">
    <property type="entry name" value="RsmF-B_ferredox"/>
    <property type="match status" value="1"/>
</dbReference>
<dbReference type="SUPFAM" id="SSF48013">
    <property type="entry name" value="NusB-like"/>
    <property type="match status" value="1"/>
</dbReference>
<comment type="catalytic activity">
    <reaction evidence="13">
        <text>cytidine(967) in 16S rRNA + S-adenosyl-L-methionine = 5-methylcytidine(967) in 16S rRNA + S-adenosyl-L-homocysteine + H(+)</text>
        <dbReference type="Rhea" id="RHEA:42748"/>
        <dbReference type="Rhea" id="RHEA-COMP:10219"/>
        <dbReference type="Rhea" id="RHEA-COMP:10220"/>
        <dbReference type="ChEBI" id="CHEBI:15378"/>
        <dbReference type="ChEBI" id="CHEBI:57856"/>
        <dbReference type="ChEBI" id="CHEBI:59789"/>
        <dbReference type="ChEBI" id="CHEBI:74483"/>
        <dbReference type="ChEBI" id="CHEBI:82748"/>
        <dbReference type="EC" id="2.1.1.176"/>
    </reaction>
</comment>
<comment type="function">
    <text evidence="1">Specifically methylates the cytosine at position 967 (m5C967) of 16S rRNA.</text>
</comment>
<dbReference type="PROSITE" id="PS01153">
    <property type="entry name" value="NOL1_NOP2_SUN"/>
    <property type="match status" value="1"/>
</dbReference>
<dbReference type="GO" id="GO:0003723">
    <property type="term" value="F:RNA binding"/>
    <property type="evidence" value="ECO:0007669"/>
    <property type="project" value="UniProtKB-UniRule"/>
</dbReference>
<comment type="subcellular location">
    <subcellularLocation>
        <location evidence="2">Cytoplasm</location>
    </subcellularLocation>
</comment>
<evidence type="ECO:0000256" key="9">
    <source>
        <dbReference type="ARBA" id="ARBA00022691"/>
    </source>
</evidence>
<dbReference type="InterPro" id="IPR023267">
    <property type="entry name" value="RCMT"/>
</dbReference>
<evidence type="ECO:0000256" key="3">
    <source>
        <dbReference type="ARBA" id="ARBA00007494"/>
    </source>
</evidence>
<evidence type="ECO:0000256" key="1">
    <source>
        <dbReference type="ARBA" id="ARBA00002724"/>
    </source>
</evidence>
<keyword evidence="8 14" id="KW-0808">Transferase</keyword>
<dbReference type="InterPro" id="IPR049560">
    <property type="entry name" value="MeTrfase_RsmB-F_NOP2_cat"/>
</dbReference>
<gene>
    <name evidence="16" type="ORF">SAMN03080614_100580</name>
</gene>
<dbReference type="SUPFAM" id="SSF53335">
    <property type="entry name" value="S-adenosyl-L-methionine-dependent methyltransferases"/>
    <property type="match status" value="1"/>
</dbReference>
<dbReference type="FunFam" id="3.40.50.150:FF:000022">
    <property type="entry name" value="Ribosomal RNA small subunit methyltransferase B"/>
    <property type="match status" value="1"/>
</dbReference>
<evidence type="ECO:0000256" key="13">
    <source>
        <dbReference type="ARBA" id="ARBA00047283"/>
    </source>
</evidence>
<keyword evidence="7 14" id="KW-0489">Methyltransferase</keyword>
<organism evidence="16 17">
    <name type="scientific">Anaerobranca gottschalkii DSM 13577</name>
    <dbReference type="NCBI Taxonomy" id="1120990"/>
    <lineage>
        <taxon>Bacteria</taxon>
        <taxon>Bacillati</taxon>
        <taxon>Bacillota</taxon>
        <taxon>Clostridia</taxon>
        <taxon>Eubacteriales</taxon>
        <taxon>Proteinivoracaceae</taxon>
        <taxon>Anaerobranca</taxon>
    </lineage>
</organism>
<feature type="active site" description="Nucleophile" evidence="14">
    <location>
        <position position="382"/>
    </location>
</feature>
<dbReference type="InterPro" id="IPR035926">
    <property type="entry name" value="NusB-like_sf"/>
</dbReference>
<dbReference type="NCBIfam" id="TIGR00563">
    <property type="entry name" value="rsmB"/>
    <property type="match status" value="1"/>
</dbReference>
<evidence type="ECO:0000256" key="7">
    <source>
        <dbReference type="ARBA" id="ARBA00022603"/>
    </source>
</evidence>
<accession>A0A1H9YXJ3</accession>
<feature type="binding site" evidence="14">
    <location>
        <position position="310"/>
    </location>
    <ligand>
        <name>S-adenosyl-L-methionine</name>
        <dbReference type="ChEBI" id="CHEBI:59789"/>
    </ligand>
</feature>
<dbReference type="NCBIfam" id="NF011494">
    <property type="entry name" value="PRK14902.1"/>
    <property type="match status" value="1"/>
</dbReference>
<reference evidence="17" key="1">
    <citation type="submission" date="2016-10" db="EMBL/GenBank/DDBJ databases">
        <authorList>
            <person name="Varghese N."/>
            <person name="Submissions S."/>
        </authorList>
    </citation>
    <scope>NUCLEOTIDE SEQUENCE [LARGE SCALE GENOMIC DNA]</scope>
    <source>
        <strain evidence="17">DSM 13577</strain>
    </source>
</reference>
<dbReference type="STRING" id="1120990.SAMN03080614_100580"/>
<evidence type="ECO:0000256" key="10">
    <source>
        <dbReference type="ARBA" id="ARBA00022884"/>
    </source>
</evidence>
<feature type="domain" description="SAM-dependent MTase RsmB/NOP-type" evidence="15">
    <location>
        <begin position="168"/>
        <end position="429"/>
    </location>
</feature>
<dbReference type="EMBL" id="FOIF01000005">
    <property type="protein sequence ID" value="SES73870.1"/>
    <property type="molecule type" value="Genomic_DNA"/>
</dbReference>
<feature type="binding site" evidence="14">
    <location>
        <begin position="259"/>
        <end position="265"/>
    </location>
    <ligand>
        <name>S-adenosyl-L-methionine</name>
        <dbReference type="ChEBI" id="CHEBI:59789"/>
    </ligand>
</feature>
<evidence type="ECO:0000256" key="5">
    <source>
        <dbReference type="ARBA" id="ARBA00022490"/>
    </source>
</evidence>
<evidence type="ECO:0000256" key="2">
    <source>
        <dbReference type="ARBA" id="ARBA00004496"/>
    </source>
</evidence>
<dbReference type="OrthoDB" id="9810297at2"/>
<dbReference type="Proteomes" id="UP000243819">
    <property type="component" value="Unassembled WGS sequence"/>
</dbReference>
<dbReference type="PANTHER" id="PTHR22807">
    <property type="entry name" value="NOP2 YEAST -RELATED NOL1/NOP2/FMU SUN DOMAIN-CONTAINING"/>
    <property type="match status" value="1"/>
</dbReference>
<dbReference type="Gene3D" id="3.40.50.150">
    <property type="entry name" value="Vaccinia Virus protein VP39"/>
    <property type="match status" value="1"/>
</dbReference>
<dbReference type="AlphaFoldDB" id="A0A1H9YXJ3"/>
<dbReference type="Gene3D" id="1.10.940.10">
    <property type="entry name" value="NusB-like"/>
    <property type="match status" value="1"/>
</dbReference>
<dbReference type="InterPro" id="IPR001678">
    <property type="entry name" value="MeTrfase_RsmB-F_NOP2_dom"/>
</dbReference>
<evidence type="ECO:0000256" key="11">
    <source>
        <dbReference type="ARBA" id="ARBA00030399"/>
    </source>
</evidence>
<dbReference type="GO" id="GO:0008649">
    <property type="term" value="F:rRNA methyltransferase activity"/>
    <property type="evidence" value="ECO:0007669"/>
    <property type="project" value="InterPro"/>
</dbReference>
<sequence>MNIREHCLNALIIVEKDNAYSNLVVKEYINKYSFTTEDKGLFTNIVYGVITHKKYLLYVLSKYVKRPHKQPFWLKNLLLLSAYQLLFLDMPHFAIVSEGVKIAKKRGGNSKGNFVNGVLRNIIRDKEKGIDLPKDDFIKYISVKYSLPEWMVEEFKGLFKDASELESFCNSLNQPLPLTLRVNTLRISIDEFIRKLKEIGIESQLSSICQNGILLEMKTPVSKIENFLQSGLCIIQDQSSIKAVEVLDPKRGDKVLDMCAAPGGKSTYIAQLMENQGEVLSCDIHPHKLKLIEEASEKLGINIITTLLLDGTEGVKHLGKEKFDKILLDAPCSGLGVISSKPDIKWNKKREDIKEITQIQWKLLQNAGELLKVNGTLVYSTCTLTKKENEEMILNFLKTHGDFQLDEEIKLYPHIHNCHGFYIAKLKKLR</sequence>
<evidence type="ECO:0000313" key="16">
    <source>
        <dbReference type="EMBL" id="SES73870.1"/>
    </source>
</evidence>
<dbReference type="PRINTS" id="PR02008">
    <property type="entry name" value="RCMTFAMILY"/>
</dbReference>
<evidence type="ECO:0000256" key="6">
    <source>
        <dbReference type="ARBA" id="ARBA00022552"/>
    </source>
</evidence>
<dbReference type="RefSeq" id="WP_091348957.1">
    <property type="nucleotide sequence ID" value="NZ_FOIF01000005.1"/>
</dbReference>
<dbReference type="InterPro" id="IPR018314">
    <property type="entry name" value="RsmB/NOL1/NOP2-like_CS"/>
</dbReference>
<dbReference type="InterPro" id="IPR054728">
    <property type="entry name" value="RsmB-like_ferredoxin"/>
</dbReference>
<keyword evidence="9 14" id="KW-0949">S-adenosyl-L-methionine</keyword>
<keyword evidence="17" id="KW-1185">Reference proteome</keyword>
<keyword evidence="10 14" id="KW-0694">RNA-binding</keyword>
<evidence type="ECO:0000313" key="17">
    <source>
        <dbReference type="Proteomes" id="UP000243819"/>
    </source>
</evidence>
<dbReference type="EC" id="2.1.1.176" evidence="4"/>
<protein>
    <recommendedName>
        <fullName evidence="4">16S rRNA (cytosine(967)-C(5))-methyltransferase</fullName>
        <ecNumber evidence="4">2.1.1.176</ecNumber>
    </recommendedName>
    <alternativeName>
        <fullName evidence="11">16S rRNA m5C967 methyltransferase</fullName>
    </alternativeName>
    <alternativeName>
        <fullName evidence="12">rRNA (cytosine-C(5)-)-methyltransferase RsmB</fullName>
    </alternativeName>
</protein>
<dbReference type="InterPro" id="IPR006027">
    <property type="entry name" value="NusB_RsmB_TIM44"/>
</dbReference>
<feature type="binding site" evidence="14">
    <location>
        <position position="329"/>
    </location>
    <ligand>
        <name>S-adenosyl-L-methionine</name>
        <dbReference type="ChEBI" id="CHEBI:59789"/>
    </ligand>
</feature>
<keyword evidence="6" id="KW-0698">rRNA processing</keyword>
<evidence type="ECO:0000256" key="8">
    <source>
        <dbReference type="ARBA" id="ARBA00022679"/>
    </source>
</evidence>
<dbReference type="PANTHER" id="PTHR22807:SF53">
    <property type="entry name" value="RIBOSOMAL RNA SMALL SUBUNIT METHYLTRANSFERASE B-RELATED"/>
    <property type="match status" value="1"/>
</dbReference>
<dbReference type="Pfam" id="PF01189">
    <property type="entry name" value="Methyltr_RsmB-F"/>
    <property type="match status" value="1"/>
</dbReference>
<evidence type="ECO:0000256" key="4">
    <source>
        <dbReference type="ARBA" id="ARBA00012140"/>
    </source>
</evidence>
<dbReference type="CDD" id="cd02440">
    <property type="entry name" value="AdoMet_MTases"/>
    <property type="match status" value="1"/>
</dbReference>
<dbReference type="InterPro" id="IPR004573">
    <property type="entry name" value="rRNA_ssu_MeTfrase_B"/>
</dbReference>
<dbReference type="InterPro" id="IPR029063">
    <property type="entry name" value="SAM-dependent_MTases_sf"/>
</dbReference>
<dbReference type="GO" id="GO:0005737">
    <property type="term" value="C:cytoplasm"/>
    <property type="evidence" value="ECO:0007669"/>
    <property type="project" value="UniProtKB-SubCell"/>
</dbReference>
<evidence type="ECO:0000259" key="15">
    <source>
        <dbReference type="PROSITE" id="PS51686"/>
    </source>
</evidence>
<dbReference type="GO" id="GO:0006355">
    <property type="term" value="P:regulation of DNA-templated transcription"/>
    <property type="evidence" value="ECO:0007669"/>
    <property type="project" value="InterPro"/>
</dbReference>
<evidence type="ECO:0000256" key="14">
    <source>
        <dbReference type="PROSITE-ProRule" id="PRU01023"/>
    </source>
</evidence>
<feature type="binding site" evidence="14">
    <location>
        <position position="283"/>
    </location>
    <ligand>
        <name>S-adenosyl-L-methionine</name>
        <dbReference type="ChEBI" id="CHEBI:59789"/>
    </ligand>
</feature>
<keyword evidence="5" id="KW-0963">Cytoplasm</keyword>
<dbReference type="Gene3D" id="3.30.70.1170">
    <property type="entry name" value="Sun protein, domain 3"/>
    <property type="match status" value="1"/>
</dbReference>